<accession>A0A1S8X722</accession>
<gene>
    <name evidence="3" type="ORF">X801_01603</name>
</gene>
<feature type="compositionally biased region" description="Polar residues" evidence="1">
    <location>
        <begin position="569"/>
        <end position="583"/>
    </location>
</feature>
<organism evidence="3 4">
    <name type="scientific">Opisthorchis viverrini</name>
    <name type="common">Southeast Asian liver fluke</name>
    <dbReference type="NCBI Taxonomy" id="6198"/>
    <lineage>
        <taxon>Eukaryota</taxon>
        <taxon>Metazoa</taxon>
        <taxon>Spiralia</taxon>
        <taxon>Lophotrochozoa</taxon>
        <taxon>Platyhelminthes</taxon>
        <taxon>Trematoda</taxon>
        <taxon>Digenea</taxon>
        <taxon>Opisthorchiida</taxon>
        <taxon>Opisthorchiata</taxon>
        <taxon>Opisthorchiidae</taxon>
        <taxon>Opisthorchis</taxon>
    </lineage>
</organism>
<keyword evidence="4" id="KW-1185">Reference proteome</keyword>
<proteinExistence type="predicted"/>
<feature type="domain" description="Headcase middle" evidence="2">
    <location>
        <begin position="838"/>
        <end position="908"/>
    </location>
</feature>
<dbReference type="AlphaFoldDB" id="A0A1S8X722"/>
<feature type="region of interest" description="Disordered" evidence="1">
    <location>
        <begin position="931"/>
        <end position="952"/>
    </location>
</feature>
<protein>
    <recommendedName>
        <fullName evidence="2">Headcase middle domain-containing protein</fullName>
    </recommendedName>
</protein>
<sequence length="1014" mass="111241">MSAIPGCASSPGLSSVDSVSTIWSTHSVNPSLSSNAEFQSVDRHCFSPCQKPEASSVNSYHSSVLTTRNPWSEKLAGIHEAVFNGVGHANSSTHVGFHGEVIGFRSCAAPGGICHAFQGTRTFDELDLPFTTVRVTCATAGCNYGGPLHQACLQRWNSCCELKCLLSINTQRLSAASTSVSDDQQHMLTAVRDENNSSAATIEELFSLYQCPRCGQCSLFRTSSEDIFAYKLHCTVFTDALLTFEHSDVRCLEAPRTYIRRPFPIDEDPHASMLNVIQYVNRQLNANPTAARALSSHALPTQSTQAFTLGNIEGSCVTNAGVPGFPNFAADSASLQASLLEERQAGWQQAWKTCPPTIARHSQKVAMMRQVFSECLWQSPAIFTFLPPSEHSSPGRCNINESRRDKQTIVFHMWPRKCDAGMSLPTNRVETGGFLELVTTGNMWFKVLTIAHHKYGLIDFTMISPFLIKMVYSHGAHASSFCESQISGPVSGMVDSGLSSVAHSIDSSRRSSDNTCNYDTSVDMGHDDGCWSAPPAGPRPVRGAGHSMSVSGLKTDNYFTFEPLSPLQSESPTSAVCGSNETKGPSEVKPVFSSPRHQNKQHIEIEKIVNESLPTSGTTGSLSVGRKHNPVSGGGLRGLSFWPSEKYREAPNDPSDRRKVVNRKGNIFQPRMSFNVFEKLPAYKRNPYFIHMDDDSCTGNEDTRAFLLAQLTNHRVSEVCCIICHQALVIYDHFPVIDGLFFISPICHRAGRASGLRVSWHTNGIAPTFYQNTVVGANCDPEQLIKNEQAQKLLSSSKSVIPPPGCLGPRQQLSVSHLSDQAATGASSYRNHAHPPRQERYLHAVCMGCMHNSITEQEAGGTRAHCRNCNRPWSGSHLLVGGLYTYDVFAAFLCCSKQLTCNACESRLDVRENPSQGSCSIGEKLTTTATQASSSSSLQRIEDRTPQDPSFNAQTTAETMSATFDNPDDHPTSFPLPFFSQYSQLITCLFCAKVDYHFVKPFEKRFRTQRCSSN</sequence>
<feature type="domain" description="Headcase middle" evidence="2">
    <location>
        <begin position="664"/>
        <end position="751"/>
    </location>
</feature>
<dbReference type="Pfam" id="PF16002">
    <property type="entry name" value="Headcase"/>
    <property type="match status" value="2"/>
</dbReference>
<name>A0A1S8X722_OPIVI</name>
<dbReference type="InterPro" id="IPR026066">
    <property type="entry name" value="Headcase"/>
</dbReference>
<dbReference type="InterPro" id="IPR031947">
    <property type="entry name" value="Headcase_mid"/>
</dbReference>
<reference evidence="3 4" key="1">
    <citation type="submission" date="2015-03" db="EMBL/GenBank/DDBJ databases">
        <title>Draft genome of the nematode, Opisthorchis viverrini.</title>
        <authorList>
            <person name="Mitreva M."/>
        </authorList>
    </citation>
    <scope>NUCLEOTIDE SEQUENCE [LARGE SCALE GENOMIC DNA]</scope>
    <source>
        <strain evidence="3">Khon Kaen</strain>
    </source>
</reference>
<dbReference type="Proteomes" id="UP000243686">
    <property type="component" value="Unassembled WGS sequence"/>
</dbReference>
<evidence type="ECO:0000313" key="3">
    <source>
        <dbReference type="EMBL" id="OON22491.1"/>
    </source>
</evidence>
<dbReference type="PANTHER" id="PTHR13425">
    <property type="entry name" value="HEADCASE PROTEIN"/>
    <property type="match status" value="1"/>
</dbReference>
<evidence type="ECO:0000256" key="1">
    <source>
        <dbReference type="SAM" id="MobiDB-lite"/>
    </source>
</evidence>
<evidence type="ECO:0000259" key="2">
    <source>
        <dbReference type="Pfam" id="PF16002"/>
    </source>
</evidence>
<evidence type="ECO:0000313" key="4">
    <source>
        <dbReference type="Proteomes" id="UP000243686"/>
    </source>
</evidence>
<feature type="region of interest" description="Disordered" evidence="1">
    <location>
        <begin position="569"/>
        <end position="599"/>
    </location>
</feature>
<dbReference type="PANTHER" id="PTHR13425:SF3">
    <property type="entry name" value="HEADCASE PROTEIN HOMOLOG"/>
    <property type="match status" value="1"/>
</dbReference>
<dbReference type="EMBL" id="KV891756">
    <property type="protein sequence ID" value="OON22491.1"/>
    <property type="molecule type" value="Genomic_DNA"/>
</dbReference>